<comment type="caution">
    <text evidence="1">The sequence shown here is derived from an EMBL/GenBank/DDBJ whole genome shotgun (WGS) entry which is preliminary data.</text>
</comment>
<evidence type="ECO:0000313" key="2">
    <source>
        <dbReference type="Proteomes" id="UP000796880"/>
    </source>
</evidence>
<gene>
    <name evidence="1" type="ORF">FNV43_RR21607</name>
</gene>
<sequence length="251" mass="28163">MDPNLSKALSLRDAHSSVSLEPQDTEATKFTKAKLTEKVLIHGLPFKLLHLGIGLKIGNKIGGLHESIVTSRLVVAQRFLRCGMLNHITRRCKFSKLAAITTTNKVATQLYDPWFRMRVVRGVSFANIIISEDHCCDVTIEFEAFNTDKTAYSPILENSVETTVEFAEDISAGQDSMISFLSKSVVGRDYYESIRVMCPNINSLSFTINKLFLGGVIDFQNLVSEKVRKHHYNVFQLSLWARHGLELLALA</sequence>
<organism evidence="1 2">
    <name type="scientific">Rhamnella rubrinervis</name>
    <dbReference type="NCBI Taxonomy" id="2594499"/>
    <lineage>
        <taxon>Eukaryota</taxon>
        <taxon>Viridiplantae</taxon>
        <taxon>Streptophyta</taxon>
        <taxon>Embryophyta</taxon>
        <taxon>Tracheophyta</taxon>
        <taxon>Spermatophyta</taxon>
        <taxon>Magnoliopsida</taxon>
        <taxon>eudicotyledons</taxon>
        <taxon>Gunneridae</taxon>
        <taxon>Pentapetalae</taxon>
        <taxon>rosids</taxon>
        <taxon>fabids</taxon>
        <taxon>Rosales</taxon>
        <taxon>Rhamnaceae</taxon>
        <taxon>rhamnoid group</taxon>
        <taxon>Rhamneae</taxon>
        <taxon>Rhamnella</taxon>
    </lineage>
</organism>
<accession>A0A8K0DNP8</accession>
<dbReference type="EMBL" id="VOIH02000010">
    <property type="protein sequence ID" value="KAF3434522.1"/>
    <property type="molecule type" value="Genomic_DNA"/>
</dbReference>
<reference evidence="1" key="1">
    <citation type="submission" date="2020-03" db="EMBL/GenBank/DDBJ databases">
        <title>A high-quality chromosome-level genome assembly of a woody plant with both climbing and erect habits, Rhamnella rubrinervis.</title>
        <authorList>
            <person name="Lu Z."/>
            <person name="Yang Y."/>
            <person name="Zhu X."/>
            <person name="Sun Y."/>
        </authorList>
    </citation>
    <scope>NUCLEOTIDE SEQUENCE</scope>
    <source>
        <strain evidence="1">BYM</strain>
        <tissue evidence="1">Leaf</tissue>
    </source>
</reference>
<proteinExistence type="predicted"/>
<dbReference type="AlphaFoldDB" id="A0A8K0DNP8"/>
<keyword evidence="2" id="KW-1185">Reference proteome</keyword>
<name>A0A8K0DNP8_9ROSA</name>
<evidence type="ECO:0000313" key="1">
    <source>
        <dbReference type="EMBL" id="KAF3434522.1"/>
    </source>
</evidence>
<protein>
    <submittedName>
        <fullName evidence="1">Uncharacterized protein</fullName>
    </submittedName>
</protein>
<dbReference type="Proteomes" id="UP000796880">
    <property type="component" value="Unassembled WGS sequence"/>
</dbReference>